<accession>A0A9Q0M067</accession>
<evidence type="ECO:0000313" key="4">
    <source>
        <dbReference type="Proteomes" id="UP001142055"/>
    </source>
</evidence>
<proteinExistence type="predicted"/>
<gene>
    <name evidence="3" type="ORF">RDWZM_008012</name>
</gene>
<comment type="caution">
    <text evidence="3">The sequence shown here is derived from an EMBL/GenBank/DDBJ whole genome shotgun (WGS) entry which is preliminary data.</text>
</comment>
<dbReference type="Pfam" id="PF25999">
    <property type="entry name" value="SYNRG_C"/>
    <property type="match status" value="1"/>
</dbReference>
<sequence>MDNSEEIPKRTQKDMFYKQQQQMLQNITIKKDLCADDLIRNILEKVDSDAKISKLCVPRRNTQYADSSNSKPQNENVMTMDSSSMVNGLQIPPCFLQCTNLPTIYGQVWDAVKLNDNSDLCDRDKLYQILLHSKLASNVLAQLWAFVNRTIPGQLTRHELYIMLPLISLVQANNLDPVNELYNKCINIPIPNFGDLFSSVNINTFTPIDSNVKEVELNQQLIPEVTTTEIIDDDFADFKSAELIVESNNDLFKENCSVSDTIDNFPSKLNENELEIDITEFSPNELDNQSDINLFSIGTNESESDGQHMKHSTSNNSFAPLEDDSSQADKYSSLRQLTTNDSDDFGDFFSHSTTIQNDCDQLSAENDNDIQSYEFDASIGSIDHSMTNVISNKRKILSACRQVMQKTFNILIVSHGEDSVLEALGSKDGANFVFDLKEVYTIALRIESNLSMLDNIDERNQCKSIVEEIVSKYELIDNIFRKSSIKIEEYADQQISMNSTLESKIDECEPCTICSDGCPLSSNKSLSFAGFRYHINCANFWLNFVGSSLPRKQYDENF</sequence>
<reference evidence="3" key="1">
    <citation type="submission" date="2022-12" db="EMBL/GenBank/DDBJ databases">
        <title>Genome assemblies of Blomia tropicalis.</title>
        <authorList>
            <person name="Cui Y."/>
        </authorList>
    </citation>
    <scope>NUCLEOTIDE SEQUENCE</scope>
    <source>
        <tissue evidence="3">Adult mites</tissue>
    </source>
</reference>
<organism evidence="3 4">
    <name type="scientific">Blomia tropicalis</name>
    <name type="common">Mite</name>
    <dbReference type="NCBI Taxonomy" id="40697"/>
    <lineage>
        <taxon>Eukaryota</taxon>
        <taxon>Metazoa</taxon>
        <taxon>Ecdysozoa</taxon>
        <taxon>Arthropoda</taxon>
        <taxon>Chelicerata</taxon>
        <taxon>Arachnida</taxon>
        <taxon>Acari</taxon>
        <taxon>Acariformes</taxon>
        <taxon>Sarcoptiformes</taxon>
        <taxon>Astigmata</taxon>
        <taxon>Glycyphagoidea</taxon>
        <taxon>Echimyopodidae</taxon>
        <taxon>Blomia</taxon>
    </lineage>
</organism>
<dbReference type="PROSITE" id="PS50031">
    <property type="entry name" value="EH"/>
    <property type="match status" value="1"/>
</dbReference>
<evidence type="ECO:0000313" key="3">
    <source>
        <dbReference type="EMBL" id="KAJ6216855.1"/>
    </source>
</evidence>
<protein>
    <recommendedName>
        <fullName evidence="2">EH domain-containing protein</fullName>
    </recommendedName>
</protein>
<feature type="region of interest" description="Disordered" evidence="1">
    <location>
        <begin position="297"/>
        <end position="325"/>
    </location>
</feature>
<dbReference type="Gene3D" id="1.10.238.10">
    <property type="entry name" value="EF-hand"/>
    <property type="match status" value="1"/>
</dbReference>
<dbReference type="InterPro" id="IPR011992">
    <property type="entry name" value="EF-hand-dom_pair"/>
</dbReference>
<dbReference type="EMBL" id="JAPWDV010000003">
    <property type="protein sequence ID" value="KAJ6216855.1"/>
    <property type="molecule type" value="Genomic_DNA"/>
</dbReference>
<dbReference type="Proteomes" id="UP001142055">
    <property type="component" value="Chromosome 3"/>
</dbReference>
<dbReference type="PANTHER" id="PTHR15463:SF2">
    <property type="entry name" value="SYNERGIN GAMMA"/>
    <property type="match status" value="1"/>
</dbReference>
<name>A0A9Q0M067_BLOTA</name>
<dbReference type="PANTHER" id="PTHR15463">
    <property type="entry name" value="AP1 GAMMA SUBUNIT BINDING PROTEIN 1"/>
    <property type="match status" value="1"/>
</dbReference>
<keyword evidence="4" id="KW-1185">Reference proteome</keyword>
<dbReference type="InterPro" id="IPR000261">
    <property type="entry name" value="EH_dom"/>
</dbReference>
<dbReference type="InterPro" id="IPR059024">
    <property type="entry name" value="SYNRG_C"/>
</dbReference>
<dbReference type="GO" id="GO:0030130">
    <property type="term" value="C:clathrin coat of trans-Golgi network vesicle"/>
    <property type="evidence" value="ECO:0007669"/>
    <property type="project" value="TreeGrafter"/>
</dbReference>
<dbReference type="InterPro" id="IPR039656">
    <property type="entry name" value="SYNRG"/>
</dbReference>
<dbReference type="SUPFAM" id="SSF47473">
    <property type="entry name" value="EF-hand"/>
    <property type="match status" value="1"/>
</dbReference>
<dbReference type="OMA" id="IWARLEY"/>
<feature type="domain" description="EH" evidence="2">
    <location>
        <begin position="105"/>
        <end position="191"/>
    </location>
</feature>
<evidence type="ECO:0000259" key="2">
    <source>
        <dbReference type="PROSITE" id="PS50031"/>
    </source>
</evidence>
<evidence type="ECO:0000256" key="1">
    <source>
        <dbReference type="SAM" id="MobiDB-lite"/>
    </source>
</evidence>
<dbReference type="AlphaFoldDB" id="A0A9Q0M067"/>
<dbReference type="Pfam" id="PF12763">
    <property type="entry name" value="EH"/>
    <property type="match status" value="1"/>
</dbReference>